<dbReference type="Gene3D" id="2.30.30.100">
    <property type="match status" value="2"/>
</dbReference>
<evidence type="ECO:0000313" key="1">
    <source>
        <dbReference type="EMBL" id="PUA32837.1"/>
    </source>
</evidence>
<sequence>MPVRENIIDARFSGREVEFKVMGVNEPIRGLIDEVSRYEIGLRVKDKAYVIYRHAILTAKVEPTELHGFSAEQLNDTVINSEFIGSEIEIHLIDGSVVSGTLIKISKYEIGVKSGDEGLVIPKSSISYVVIVKTQ</sequence>
<protein>
    <submittedName>
        <fullName evidence="1">Uncharacterized protein</fullName>
    </submittedName>
</protein>
<dbReference type="Proteomes" id="UP000244093">
    <property type="component" value="Unassembled WGS sequence"/>
</dbReference>
<dbReference type="EMBL" id="NBVN01000003">
    <property type="protein sequence ID" value="PUA32837.1"/>
    <property type="molecule type" value="Genomic_DNA"/>
</dbReference>
<reference evidence="1 2" key="1">
    <citation type="journal article" date="2018" name="Syst. Appl. Microbiol.">
        <title>A new symbiotic nanoarchaeote (Candidatus Nanoclepta minutus) and its host (Zestosphaera tikiterensis gen. nov., sp. nov.) from a New Zealand hot spring.</title>
        <authorList>
            <person name="St John E."/>
            <person name="Liu Y."/>
            <person name="Podar M."/>
            <person name="Stott M.B."/>
            <person name="Meneghin J."/>
            <person name="Chen Z."/>
            <person name="Lagutin K."/>
            <person name="Mitchell K."/>
            <person name="Reysenbach A.L."/>
        </authorList>
    </citation>
    <scope>NUCLEOTIDE SEQUENCE [LARGE SCALE GENOMIC DNA]</scope>
    <source>
        <strain evidence="1">NZ3</strain>
    </source>
</reference>
<gene>
    <name evidence="1" type="ORF">B7O98_05215</name>
</gene>
<organism evidence="1 2">
    <name type="scientific">Zestosphaera tikiterensis</name>
    <dbReference type="NCBI Taxonomy" id="1973259"/>
    <lineage>
        <taxon>Archaea</taxon>
        <taxon>Thermoproteota</taxon>
        <taxon>Thermoprotei</taxon>
        <taxon>Desulfurococcales</taxon>
        <taxon>Desulfurococcaceae</taxon>
        <taxon>Zestosphaera</taxon>
    </lineage>
</organism>
<name>A0A2R7Y651_9CREN</name>
<comment type="caution">
    <text evidence="1">The sequence shown here is derived from an EMBL/GenBank/DDBJ whole genome shotgun (WGS) entry which is preliminary data.</text>
</comment>
<accession>A0A2R7Y651</accession>
<proteinExistence type="predicted"/>
<evidence type="ECO:0000313" key="2">
    <source>
        <dbReference type="Proteomes" id="UP000244093"/>
    </source>
</evidence>
<dbReference type="AlphaFoldDB" id="A0A2R7Y651"/>